<dbReference type="Proteomes" id="UP001165083">
    <property type="component" value="Unassembled WGS sequence"/>
</dbReference>
<proteinExistence type="predicted"/>
<dbReference type="OrthoDB" id="271226at2759"/>
<accession>A0A9W6TD19</accession>
<evidence type="ECO:0000256" key="4">
    <source>
        <dbReference type="ARBA" id="ARBA00023273"/>
    </source>
</evidence>
<evidence type="ECO:0000313" key="6">
    <source>
        <dbReference type="EMBL" id="GMF11793.1"/>
    </source>
</evidence>
<dbReference type="PANTHER" id="PTHR45973:SF9">
    <property type="entry name" value="LEUCINE-RICH REPEAT-CONTAINING PROTEIN 46"/>
    <property type="match status" value="1"/>
</dbReference>
<comment type="subcellular location">
    <subcellularLocation>
        <location evidence="1">Cell projection</location>
    </subcellularLocation>
</comment>
<evidence type="ECO:0000256" key="5">
    <source>
        <dbReference type="SAM" id="SignalP"/>
    </source>
</evidence>
<gene>
    <name evidence="6" type="ORF">Plil01_000246500</name>
</gene>
<dbReference type="Gene3D" id="3.80.10.10">
    <property type="entry name" value="Ribonuclease Inhibitor"/>
    <property type="match status" value="1"/>
</dbReference>
<evidence type="ECO:0000256" key="1">
    <source>
        <dbReference type="ARBA" id="ARBA00004316"/>
    </source>
</evidence>
<feature type="chain" id="PRO_5040838324" evidence="5">
    <location>
        <begin position="19"/>
        <end position="133"/>
    </location>
</feature>
<evidence type="ECO:0000256" key="2">
    <source>
        <dbReference type="ARBA" id="ARBA00022614"/>
    </source>
</evidence>
<keyword evidence="3" id="KW-0677">Repeat</keyword>
<dbReference type="Pfam" id="PF14580">
    <property type="entry name" value="LRR_9"/>
    <property type="match status" value="1"/>
</dbReference>
<dbReference type="InterPro" id="IPR050576">
    <property type="entry name" value="Cilia_flagella_integrity"/>
</dbReference>
<protein>
    <submittedName>
        <fullName evidence="6">Unnamed protein product</fullName>
    </submittedName>
</protein>
<dbReference type="PANTHER" id="PTHR45973">
    <property type="entry name" value="PROTEIN PHOSPHATASE 1 REGULATORY SUBUNIT SDS22-RELATED"/>
    <property type="match status" value="1"/>
</dbReference>
<reference evidence="6" key="1">
    <citation type="submission" date="2023-04" db="EMBL/GenBank/DDBJ databases">
        <title>Phytophthora lilii NBRC 32176.</title>
        <authorList>
            <person name="Ichikawa N."/>
            <person name="Sato H."/>
            <person name="Tonouchi N."/>
        </authorList>
    </citation>
    <scope>NUCLEOTIDE SEQUENCE</scope>
    <source>
        <strain evidence="6">NBRC 32176</strain>
    </source>
</reference>
<evidence type="ECO:0000256" key="3">
    <source>
        <dbReference type="ARBA" id="ARBA00022737"/>
    </source>
</evidence>
<name>A0A9W6TD19_9STRA</name>
<sequence>MMLTLLSILLLFEGNALTSLAGLQSLPALTTLEASRNAIEDIANLAGDKLESLHLIETLEAVQQLEQLTKVINLNLAGNPVTQVEDYRQSIILLAPTLTHLDGEQLTDEDRLAAVELKHRREAEAAEQAEANE</sequence>
<keyword evidence="2" id="KW-0433">Leucine-rich repeat</keyword>
<organism evidence="6 7">
    <name type="scientific">Phytophthora lilii</name>
    <dbReference type="NCBI Taxonomy" id="2077276"/>
    <lineage>
        <taxon>Eukaryota</taxon>
        <taxon>Sar</taxon>
        <taxon>Stramenopiles</taxon>
        <taxon>Oomycota</taxon>
        <taxon>Peronosporomycetes</taxon>
        <taxon>Peronosporales</taxon>
        <taxon>Peronosporaceae</taxon>
        <taxon>Phytophthora</taxon>
    </lineage>
</organism>
<dbReference type="AlphaFoldDB" id="A0A9W6TD19"/>
<comment type="caution">
    <text evidence="6">The sequence shown here is derived from an EMBL/GenBank/DDBJ whole genome shotgun (WGS) entry which is preliminary data.</text>
</comment>
<evidence type="ECO:0000313" key="7">
    <source>
        <dbReference type="Proteomes" id="UP001165083"/>
    </source>
</evidence>
<dbReference type="SUPFAM" id="SSF52058">
    <property type="entry name" value="L domain-like"/>
    <property type="match status" value="1"/>
</dbReference>
<dbReference type="EMBL" id="BSXW01000088">
    <property type="protein sequence ID" value="GMF11793.1"/>
    <property type="molecule type" value="Genomic_DNA"/>
</dbReference>
<keyword evidence="4" id="KW-0966">Cell projection</keyword>
<keyword evidence="5" id="KW-0732">Signal</keyword>
<dbReference type="InterPro" id="IPR032675">
    <property type="entry name" value="LRR_dom_sf"/>
</dbReference>
<keyword evidence="7" id="KW-1185">Reference proteome</keyword>
<feature type="signal peptide" evidence="5">
    <location>
        <begin position="1"/>
        <end position="18"/>
    </location>
</feature>